<dbReference type="PROSITE" id="PS51257">
    <property type="entry name" value="PROKAR_LIPOPROTEIN"/>
    <property type="match status" value="1"/>
</dbReference>
<reference evidence="2 3" key="1">
    <citation type="submission" date="2018-09" db="EMBL/GenBank/DDBJ databases">
        <title>Characterization of the phylogenetic diversity of five novel species belonging to the genus Bifidobacterium.</title>
        <authorList>
            <person name="Lugli G.A."/>
            <person name="Duranti S."/>
            <person name="Milani C."/>
        </authorList>
    </citation>
    <scope>NUCLEOTIDE SEQUENCE [LARGE SCALE GENOMIC DNA]</scope>
    <source>
        <strain evidence="2 3">2034B</strain>
    </source>
</reference>
<gene>
    <name evidence="2" type="ORF">D2E25_0278</name>
</gene>
<dbReference type="RefSeq" id="WP_125979268.1">
    <property type="nucleotide sequence ID" value="NZ_QXGL01000001.1"/>
</dbReference>
<keyword evidence="3" id="KW-1185">Reference proteome</keyword>
<evidence type="ECO:0000313" key="2">
    <source>
        <dbReference type="EMBL" id="RSX53972.1"/>
    </source>
</evidence>
<evidence type="ECO:0000313" key="3">
    <source>
        <dbReference type="Proteomes" id="UP000287533"/>
    </source>
</evidence>
<sequence>MSAKQHRPHYPYTQGLVLMILLVACLFWLLTHMACAHPVENAIAALVGFGFVPLRVLALITADMSD</sequence>
<dbReference type="EMBL" id="QXGL01000001">
    <property type="protein sequence ID" value="RSX53972.1"/>
    <property type="molecule type" value="Genomic_DNA"/>
</dbReference>
<keyword evidence="1" id="KW-0812">Transmembrane</keyword>
<proteinExistence type="predicted"/>
<protein>
    <submittedName>
        <fullName evidence="2">Uncharacterized protein</fullName>
    </submittedName>
</protein>
<dbReference type="AlphaFoldDB" id="A0A430FMK7"/>
<organism evidence="2 3">
    <name type="scientific">Bifidobacterium goeldii</name>
    <dbReference type="NCBI Taxonomy" id="2306975"/>
    <lineage>
        <taxon>Bacteria</taxon>
        <taxon>Bacillati</taxon>
        <taxon>Actinomycetota</taxon>
        <taxon>Actinomycetes</taxon>
        <taxon>Bifidobacteriales</taxon>
        <taxon>Bifidobacteriaceae</taxon>
        <taxon>Bifidobacterium</taxon>
    </lineage>
</organism>
<name>A0A430FMK7_9BIFI</name>
<accession>A0A430FMK7</accession>
<feature type="transmembrane region" description="Helical" evidence="1">
    <location>
        <begin position="12"/>
        <end position="30"/>
    </location>
</feature>
<dbReference type="Proteomes" id="UP000287533">
    <property type="component" value="Unassembled WGS sequence"/>
</dbReference>
<evidence type="ECO:0000256" key="1">
    <source>
        <dbReference type="SAM" id="Phobius"/>
    </source>
</evidence>
<comment type="caution">
    <text evidence="2">The sequence shown here is derived from an EMBL/GenBank/DDBJ whole genome shotgun (WGS) entry which is preliminary data.</text>
</comment>
<feature type="transmembrane region" description="Helical" evidence="1">
    <location>
        <begin position="42"/>
        <end position="62"/>
    </location>
</feature>
<keyword evidence="1" id="KW-0472">Membrane</keyword>
<keyword evidence="1" id="KW-1133">Transmembrane helix</keyword>
<dbReference type="OrthoDB" id="3240514at2"/>